<dbReference type="GO" id="GO:0015940">
    <property type="term" value="P:pantothenate biosynthetic process"/>
    <property type="evidence" value="ECO:0007669"/>
    <property type="project" value="UniProtKB-UniPathway"/>
</dbReference>
<dbReference type="Gene3D" id="3.40.50.720">
    <property type="entry name" value="NAD(P)-binding Rossmann-like Domain"/>
    <property type="match status" value="1"/>
</dbReference>
<dbReference type="InterPro" id="IPR013332">
    <property type="entry name" value="KPR_N"/>
</dbReference>
<feature type="domain" description="Ketopantoate reductase C-terminal" evidence="8">
    <location>
        <begin position="200"/>
        <end position="320"/>
    </location>
</feature>
<dbReference type="InterPro" id="IPR013752">
    <property type="entry name" value="KPA_reductase"/>
</dbReference>
<dbReference type="PANTHER" id="PTHR21708">
    <property type="entry name" value="PROBABLE 2-DEHYDROPANTOATE 2-REDUCTASE"/>
    <property type="match status" value="1"/>
</dbReference>
<name>A0A2P5K7R7_9BURK</name>
<dbReference type="RefSeq" id="WP_104078184.1">
    <property type="nucleotide sequence ID" value="NZ_CP062178.1"/>
</dbReference>
<comment type="pathway">
    <text evidence="1">Cofactor biosynthesis; (R)-pantothenate biosynthesis; (R)-pantoate from 3-methyl-2-oxobutanoate: step 2/2.</text>
</comment>
<dbReference type="GO" id="GO:0008677">
    <property type="term" value="F:2-dehydropantoate 2-reductase activity"/>
    <property type="evidence" value="ECO:0007669"/>
    <property type="project" value="UniProtKB-EC"/>
</dbReference>
<evidence type="ECO:0000259" key="8">
    <source>
        <dbReference type="Pfam" id="PF08546"/>
    </source>
</evidence>
<dbReference type="Pfam" id="PF02558">
    <property type="entry name" value="ApbA"/>
    <property type="match status" value="1"/>
</dbReference>
<evidence type="ECO:0000256" key="5">
    <source>
        <dbReference type="ARBA" id="ARBA00032024"/>
    </source>
</evidence>
<evidence type="ECO:0000256" key="6">
    <source>
        <dbReference type="ARBA" id="ARBA00048793"/>
    </source>
</evidence>
<dbReference type="FunFam" id="1.10.1040.10:FF:000017">
    <property type="entry name" value="2-dehydropantoate 2-reductase"/>
    <property type="match status" value="1"/>
</dbReference>
<dbReference type="InterPro" id="IPR008927">
    <property type="entry name" value="6-PGluconate_DH-like_C_sf"/>
</dbReference>
<evidence type="ECO:0000259" key="7">
    <source>
        <dbReference type="Pfam" id="PF02558"/>
    </source>
</evidence>
<gene>
    <name evidence="9" type="ORF">B0O95_11341</name>
</gene>
<keyword evidence="10" id="KW-1185">Reference proteome</keyword>
<dbReference type="Proteomes" id="UP000243096">
    <property type="component" value="Unassembled WGS sequence"/>
</dbReference>
<dbReference type="UniPathway" id="UPA00028">
    <property type="reaction ID" value="UER00004"/>
</dbReference>
<evidence type="ECO:0000256" key="3">
    <source>
        <dbReference type="ARBA" id="ARBA00019465"/>
    </source>
</evidence>
<sequence>MMPRNITIVGAGAVGGLLAGRLAQSGVPVKVLARGAQLEAIRSRGLTLIEDGESTIVHAHATDDPTLLGAQDIVFVCLKGHALVDAAASLAPLIGPHTRIVSVMNGVPWWFLHQFGGACADRRLESVDPGGVVSAALPVAQADGLVVHLAASVREPGVIVRNKGNLLIARAPHDTGDAVQHEIVRLLQDARFDVSLASSIQHEIWAKLWGNMTMNPISVLTGSTADVILDDPLTARLVAEVMREAQAIGAKLGLDMGMSVEQRNAQTRQLGAFKTSMLQDAEAGRPMEIDGIVSAPYELARMSGVPTPYLDMLLGLIRLKGRSTRLYAGGAVG</sequence>
<dbReference type="Pfam" id="PF08546">
    <property type="entry name" value="ApbA_C"/>
    <property type="match status" value="1"/>
</dbReference>
<feature type="domain" description="Ketopantoate reductase N-terminal" evidence="7">
    <location>
        <begin position="6"/>
        <end position="107"/>
    </location>
</feature>
<dbReference type="OrthoDB" id="9796561at2"/>
<dbReference type="AlphaFoldDB" id="A0A2P5K7R7"/>
<evidence type="ECO:0000313" key="9">
    <source>
        <dbReference type="EMBL" id="PPB82771.1"/>
    </source>
</evidence>
<organism evidence="9 10">
    <name type="scientific">Mycetohabitans endofungorum</name>
    <dbReference type="NCBI Taxonomy" id="417203"/>
    <lineage>
        <taxon>Bacteria</taxon>
        <taxon>Pseudomonadati</taxon>
        <taxon>Pseudomonadota</taxon>
        <taxon>Betaproteobacteria</taxon>
        <taxon>Burkholderiales</taxon>
        <taxon>Burkholderiaceae</taxon>
        <taxon>Mycetohabitans</taxon>
    </lineage>
</organism>
<dbReference type="InterPro" id="IPR036291">
    <property type="entry name" value="NAD(P)-bd_dom_sf"/>
</dbReference>
<dbReference type="EC" id="1.1.1.169" evidence="2"/>
<dbReference type="Gene3D" id="1.10.1040.10">
    <property type="entry name" value="N-(1-d-carboxylethyl)-l-norvaline Dehydrogenase, domain 2"/>
    <property type="match status" value="1"/>
</dbReference>
<dbReference type="SUPFAM" id="SSF48179">
    <property type="entry name" value="6-phosphogluconate dehydrogenase C-terminal domain-like"/>
    <property type="match status" value="1"/>
</dbReference>
<dbReference type="InterPro" id="IPR051402">
    <property type="entry name" value="KPR-Related"/>
</dbReference>
<evidence type="ECO:0000313" key="10">
    <source>
        <dbReference type="Proteomes" id="UP000243096"/>
    </source>
</evidence>
<evidence type="ECO:0000256" key="4">
    <source>
        <dbReference type="ARBA" id="ARBA00022655"/>
    </source>
</evidence>
<dbReference type="GO" id="GO:0005737">
    <property type="term" value="C:cytoplasm"/>
    <property type="evidence" value="ECO:0007669"/>
    <property type="project" value="TreeGrafter"/>
</dbReference>
<comment type="catalytic activity">
    <reaction evidence="6">
        <text>(R)-pantoate + NADP(+) = 2-dehydropantoate + NADPH + H(+)</text>
        <dbReference type="Rhea" id="RHEA:16233"/>
        <dbReference type="ChEBI" id="CHEBI:11561"/>
        <dbReference type="ChEBI" id="CHEBI:15378"/>
        <dbReference type="ChEBI" id="CHEBI:15980"/>
        <dbReference type="ChEBI" id="CHEBI:57783"/>
        <dbReference type="ChEBI" id="CHEBI:58349"/>
        <dbReference type="EC" id="1.1.1.169"/>
    </reaction>
</comment>
<protein>
    <recommendedName>
        <fullName evidence="3">2-dehydropantoate 2-reductase</fullName>
        <ecNumber evidence="2">1.1.1.169</ecNumber>
    </recommendedName>
    <alternativeName>
        <fullName evidence="5">Ketopantoate reductase</fullName>
    </alternativeName>
</protein>
<dbReference type="NCBIfam" id="NF005089">
    <property type="entry name" value="PRK06522.1-4"/>
    <property type="match status" value="1"/>
</dbReference>
<dbReference type="PANTHER" id="PTHR21708:SF45">
    <property type="entry name" value="2-DEHYDROPANTOATE 2-REDUCTASE"/>
    <property type="match status" value="1"/>
</dbReference>
<comment type="caution">
    <text evidence="9">The sequence shown here is derived from an EMBL/GenBank/DDBJ whole genome shotgun (WGS) entry which is preliminary data.</text>
</comment>
<keyword evidence="4" id="KW-0566">Pantothenate biosynthesis</keyword>
<proteinExistence type="predicted"/>
<dbReference type="EMBL" id="PRDW01000013">
    <property type="protein sequence ID" value="PPB82771.1"/>
    <property type="molecule type" value="Genomic_DNA"/>
</dbReference>
<accession>A0A2P5K7R7</accession>
<dbReference type="InterPro" id="IPR013328">
    <property type="entry name" value="6PGD_dom2"/>
</dbReference>
<reference evidence="9 10" key="1">
    <citation type="submission" date="2018-01" db="EMBL/GenBank/DDBJ databases">
        <title>Genomic Encyclopedia of Type Strains, Phase III (KMG-III): the genomes of soil and plant-associated and newly described type strains.</title>
        <authorList>
            <person name="Whitman W."/>
        </authorList>
    </citation>
    <scope>NUCLEOTIDE SEQUENCE [LARGE SCALE GENOMIC DNA]</scope>
    <source>
        <strain evidence="9 10">HKI456</strain>
    </source>
</reference>
<evidence type="ECO:0000256" key="2">
    <source>
        <dbReference type="ARBA" id="ARBA00013014"/>
    </source>
</evidence>
<dbReference type="SUPFAM" id="SSF51735">
    <property type="entry name" value="NAD(P)-binding Rossmann-fold domains"/>
    <property type="match status" value="1"/>
</dbReference>
<evidence type="ECO:0000256" key="1">
    <source>
        <dbReference type="ARBA" id="ARBA00004994"/>
    </source>
</evidence>